<protein>
    <submittedName>
        <fullName evidence="2">Uncharacterized protein</fullName>
    </submittedName>
</protein>
<feature type="signal peptide" evidence="1">
    <location>
        <begin position="1"/>
        <end position="20"/>
    </location>
</feature>
<gene>
    <name evidence="2" type="ORF">HPP92_001909</name>
</gene>
<organism evidence="2 3">
    <name type="scientific">Vanilla planifolia</name>
    <name type="common">Vanilla</name>
    <dbReference type="NCBI Taxonomy" id="51239"/>
    <lineage>
        <taxon>Eukaryota</taxon>
        <taxon>Viridiplantae</taxon>
        <taxon>Streptophyta</taxon>
        <taxon>Embryophyta</taxon>
        <taxon>Tracheophyta</taxon>
        <taxon>Spermatophyta</taxon>
        <taxon>Magnoliopsida</taxon>
        <taxon>Liliopsida</taxon>
        <taxon>Asparagales</taxon>
        <taxon>Orchidaceae</taxon>
        <taxon>Vanilloideae</taxon>
        <taxon>Vanilleae</taxon>
        <taxon>Vanilla</taxon>
    </lineage>
</organism>
<evidence type="ECO:0000313" key="2">
    <source>
        <dbReference type="EMBL" id="KAG0501837.1"/>
    </source>
</evidence>
<dbReference type="AlphaFoldDB" id="A0A835SCT5"/>
<name>A0A835SCT5_VANPL</name>
<keyword evidence="1" id="KW-0732">Signal</keyword>
<dbReference type="EMBL" id="JADCNM010000001">
    <property type="protein sequence ID" value="KAG0501837.1"/>
    <property type="molecule type" value="Genomic_DNA"/>
</dbReference>
<comment type="caution">
    <text evidence="2">The sequence shown here is derived from an EMBL/GenBank/DDBJ whole genome shotgun (WGS) entry which is preliminary data.</text>
</comment>
<dbReference type="Proteomes" id="UP000639772">
    <property type="component" value="Chromosome 1"/>
</dbReference>
<evidence type="ECO:0000313" key="3">
    <source>
        <dbReference type="Proteomes" id="UP000639772"/>
    </source>
</evidence>
<proteinExistence type="predicted"/>
<accession>A0A835SCT5</accession>
<reference evidence="2 3" key="1">
    <citation type="journal article" date="2020" name="Nat. Food">
        <title>A phased Vanilla planifolia genome enables genetic improvement of flavour and production.</title>
        <authorList>
            <person name="Hasing T."/>
            <person name="Tang H."/>
            <person name="Brym M."/>
            <person name="Khazi F."/>
            <person name="Huang T."/>
            <person name="Chambers A.H."/>
        </authorList>
    </citation>
    <scope>NUCLEOTIDE SEQUENCE [LARGE SCALE GENOMIC DNA]</scope>
    <source>
        <tissue evidence="2">Leaf</tissue>
    </source>
</reference>
<sequence length="178" mass="20180">MLLLLILRKILLASVKFGLSVLLSNARILPRNAADYALVDGKRTVAEMTTSLVKWDSVYSKREEETSPSLRQLKAYLQALRNTETHFDSSRRRSLGLRELLPHIELPSSPPPPHFPLLLSTVPPLIQLYAPPLSISGAAWDFWDPFEFCQAQTLLPCCRKREGVKRNSMVDEEIGLRQ</sequence>
<evidence type="ECO:0000256" key="1">
    <source>
        <dbReference type="SAM" id="SignalP"/>
    </source>
</evidence>
<feature type="chain" id="PRO_5032560916" evidence="1">
    <location>
        <begin position="21"/>
        <end position="178"/>
    </location>
</feature>